<evidence type="ECO:0000256" key="6">
    <source>
        <dbReference type="ARBA" id="ARBA00023136"/>
    </source>
</evidence>
<reference evidence="11" key="1">
    <citation type="submission" date="2020-01" db="EMBL/GenBank/DDBJ databases">
        <title>Phosphoaccumulans saitamaens gen. nov., sp. nov., a polyphosphate accumulating bacterium isolated from surface river water.</title>
        <authorList>
            <person name="Watanabe K."/>
            <person name="Suda W."/>
        </authorList>
    </citation>
    <scope>NUCLEOTIDE SEQUENCE [LARGE SCALE GENOMIC DNA]</scope>
    <source>
        <strain evidence="11">ICHIAU1</strain>
    </source>
</reference>
<evidence type="ECO:0000313" key="11">
    <source>
        <dbReference type="Proteomes" id="UP000463961"/>
    </source>
</evidence>
<evidence type="ECO:0000256" key="3">
    <source>
        <dbReference type="ARBA" id="ARBA00022692"/>
    </source>
</evidence>
<dbReference type="Proteomes" id="UP000463961">
    <property type="component" value="Chromosome"/>
</dbReference>
<dbReference type="PANTHER" id="PTHR43427:SF6">
    <property type="entry name" value="CHLORIDE CHANNEL PROTEIN CLC-E"/>
    <property type="match status" value="1"/>
</dbReference>
<keyword evidence="5" id="KW-0406">Ion transport</keyword>
<keyword evidence="2" id="KW-0813">Transport</keyword>
<keyword evidence="6" id="KW-0472">Membrane</keyword>
<keyword evidence="7" id="KW-0869">Chloride channel</keyword>
<dbReference type="AlphaFoldDB" id="A0A679HW25"/>
<evidence type="ECO:0000256" key="4">
    <source>
        <dbReference type="ARBA" id="ARBA00022989"/>
    </source>
</evidence>
<evidence type="ECO:0000256" key="2">
    <source>
        <dbReference type="ARBA" id="ARBA00022448"/>
    </source>
</evidence>
<dbReference type="InterPro" id="IPR014743">
    <property type="entry name" value="Cl-channel_core"/>
</dbReference>
<dbReference type="CDD" id="cd01031">
    <property type="entry name" value="EriC"/>
    <property type="match status" value="1"/>
</dbReference>
<dbReference type="GO" id="GO:0034707">
    <property type="term" value="C:chloride channel complex"/>
    <property type="evidence" value="ECO:0007669"/>
    <property type="project" value="UniProtKB-KW"/>
</dbReference>
<accession>A0A679HW25</accession>
<evidence type="ECO:0000313" key="10">
    <source>
        <dbReference type="EMBL" id="BBU68393.1"/>
    </source>
</evidence>
<dbReference type="RefSeq" id="WP_162050816.1">
    <property type="nucleotide sequence ID" value="NZ_AP019011.1"/>
</dbReference>
<dbReference type="SUPFAM" id="SSF81340">
    <property type="entry name" value="Clc chloride channel"/>
    <property type="match status" value="1"/>
</dbReference>
<keyword evidence="9" id="KW-0407">Ion channel</keyword>
<sequence>MSTPTNTQQLAEPEENEAQLHDLVRLVAVAAVAGALTGVVGGLFRTLLEDMHEALTTVMSYWHDLDAAGALVPGWMWALLLGGACMGLSRWMVRLAPLAGGSGIQHVEGVFHDVAKPAPLRVLPIKFIGGLLAMAPGSALGREGPTVQMAAVIGNVCGEVARLCRADRFLLYTAVAGSGLAVAFNTPLAGLAFVNEEVSRSVTLRRTLVTLTAVATAMLSFWSIYGNTLEFQVSSPEIPSFAALGAMTVLGALCGVMGAGYNQTVLGALNRFDSFTVLSPEIKATLIGMLIGLATWFYPTGMGGGENQAQQILSGQFGFVTLLILFGFRWIMGPVSYAAGTPGGLFSPMLLLGAALGSLFAMALSATGLCEVSATNFALIGMAALFAGVVRAPLTGILLVIEMTGSTVLMVPLLTASGAAVLVASLLHNEPIYDSLLARMVAARKPV</sequence>
<evidence type="ECO:0000256" key="7">
    <source>
        <dbReference type="ARBA" id="ARBA00023173"/>
    </source>
</evidence>
<evidence type="ECO:0000256" key="8">
    <source>
        <dbReference type="ARBA" id="ARBA00023214"/>
    </source>
</evidence>
<protein>
    <submittedName>
        <fullName evidence="10">Voltage gated Cl-channel protein</fullName>
    </submittedName>
</protein>
<gene>
    <name evidence="10" type="ORF">ICHIAU1_06760</name>
</gene>
<dbReference type="InterPro" id="IPR001807">
    <property type="entry name" value="ClC"/>
</dbReference>
<keyword evidence="3" id="KW-0812">Transmembrane</keyword>
<dbReference type="Gene3D" id="1.10.3080.10">
    <property type="entry name" value="Clc chloride channel"/>
    <property type="match status" value="1"/>
</dbReference>
<evidence type="ECO:0000256" key="9">
    <source>
        <dbReference type="ARBA" id="ARBA00023303"/>
    </source>
</evidence>
<dbReference type="PRINTS" id="PR00762">
    <property type="entry name" value="CLCHANNEL"/>
</dbReference>
<dbReference type="PANTHER" id="PTHR43427">
    <property type="entry name" value="CHLORIDE CHANNEL PROTEIN CLC-E"/>
    <property type="match status" value="1"/>
</dbReference>
<organism evidence="10 11">
    <name type="scientific">Fluviibacter phosphoraccumulans</name>
    <dbReference type="NCBI Taxonomy" id="1751046"/>
    <lineage>
        <taxon>Bacteria</taxon>
        <taxon>Pseudomonadati</taxon>
        <taxon>Pseudomonadota</taxon>
        <taxon>Betaproteobacteria</taxon>
        <taxon>Rhodocyclales</taxon>
        <taxon>Fluviibacteraceae</taxon>
        <taxon>Fluviibacter</taxon>
    </lineage>
</organism>
<proteinExistence type="predicted"/>
<name>A0A679HW25_9RHOO</name>
<keyword evidence="4" id="KW-1133">Transmembrane helix</keyword>
<keyword evidence="11" id="KW-1185">Reference proteome</keyword>
<evidence type="ECO:0000256" key="1">
    <source>
        <dbReference type="ARBA" id="ARBA00004141"/>
    </source>
</evidence>
<keyword evidence="8" id="KW-0868">Chloride</keyword>
<evidence type="ECO:0000256" key="5">
    <source>
        <dbReference type="ARBA" id="ARBA00023065"/>
    </source>
</evidence>
<dbReference type="EMBL" id="AP022345">
    <property type="protein sequence ID" value="BBU68393.1"/>
    <property type="molecule type" value="Genomic_DNA"/>
</dbReference>
<dbReference type="InterPro" id="IPR050368">
    <property type="entry name" value="ClC-type_chloride_channel"/>
</dbReference>
<comment type="subcellular location">
    <subcellularLocation>
        <location evidence="1">Membrane</location>
        <topology evidence="1">Multi-pass membrane protein</topology>
    </subcellularLocation>
</comment>
<dbReference type="OrthoDB" id="9767361at2"/>
<dbReference type="Pfam" id="PF00654">
    <property type="entry name" value="Voltage_CLC"/>
    <property type="match status" value="1"/>
</dbReference>
<dbReference type="GO" id="GO:0005254">
    <property type="term" value="F:chloride channel activity"/>
    <property type="evidence" value="ECO:0007669"/>
    <property type="project" value="UniProtKB-KW"/>
</dbReference>